<dbReference type="Pfam" id="PF03083">
    <property type="entry name" value="MtN3_slv"/>
    <property type="match status" value="1"/>
</dbReference>
<keyword evidence="3" id="KW-1185">Reference proteome</keyword>
<name>A0ABV5FAY3_9FLAO</name>
<dbReference type="InterPro" id="IPR004316">
    <property type="entry name" value="SWEET_rpt"/>
</dbReference>
<evidence type="ECO:0000313" key="2">
    <source>
        <dbReference type="EMBL" id="MFB9056596.1"/>
    </source>
</evidence>
<keyword evidence="1" id="KW-0812">Transmembrane</keyword>
<dbReference type="Proteomes" id="UP001589585">
    <property type="component" value="Unassembled WGS sequence"/>
</dbReference>
<keyword evidence="2" id="KW-0813">Transport</keyword>
<dbReference type="NCBIfam" id="NF037968">
    <property type="entry name" value="SemiSWEET_2"/>
    <property type="match status" value="1"/>
</dbReference>
<reference evidence="2 3" key="1">
    <citation type="submission" date="2024-09" db="EMBL/GenBank/DDBJ databases">
        <authorList>
            <person name="Sun Q."/>
            <person name="Mori K."/>
        </authorList>
    </citation>
    <scope>NUCLEOTIDE SEQUENCE [LARGE SCALE GENOMIC DNA]</scope>
    <source>
        <strain evidence="2 3">CECT 8622</strain>
    </source>
</reference>
<feature type="transmembrane region" description="Helical" evidence="1">
    <location>
        <begin position="62"/>
        <end position="81"/>
    </location>
</feature>
<organism evidence="2 3">
    <name type="scientific">Mariniflexile ostreae</name>
    <dbReference type="NCBI Taxonomy" id="1520892"/>
    <lineage>
        <taxon>Bacteria</taxon>
        <taxon>Pseudomonadati</taxon>
        <taxon>Bacteroidota</taxon>
        <taxon>Flavobacteriia</taxon>
        <taxon>Flavobacteriales</taxon>
        <taxon>Flavobacteriaceae</taxon>
        <taxon>Mariniflexile</taxon>
    </lineage>
</organism>
<gene>
    <name evidence="2" type="ORF">ACFFU9_07530</name>
</gene>
<keyword evidence="1" id="KW-1133">Transmembrane helix</keyword>
<dbReference type="InterPro" id="IPR047662">
    <property type="entry name" value="SemiSWEET"/>
</dbReference>
<feature type="transmembrane region" description="Helical" evidence="1">
    <location>
        <begin position="6"/>
        <end position="24"/>
    </location>
</feature>
<accession>A0ABV5FAY3</accession>
<keyword evidence="1" id="KW-0472">Membrane</keyword>
<evidence type="ECO:0000313" key="3">
    <source>
        <dbReference type="Proteomes" id="UP001589585"/>
    </source>
</evidence>
<evidence type="ECO:0000256" key="1">
    <source>
        <dbReference type="SAM" id="Phobius"/>
    </source>
</evidence>
<sequence length="89" mass="9784">MALVDTIGVLAGIFTTVAVLPQIIKALKTKKVADVSPFMFLILCLGVGLWTVYGVLKKDWPIIITNGISFIFNGVMLYICITSQHNQEK</sequence>
<proteinExistence type="predicted"/>
<dbReference type="RefSeq" id="WP_379860785.1">
    <property type="nucleotide sequence ID" value="NZ_JBHMFC010000022.1"/>
</dbReference>
<keyword evidence="2" id="KW-0762">Sugar transport</keyword>
<dbReference type="Gene3D" id="1.20.1280.290">
    <property type="match status" value="1"/>
</dbReference>
<protein>
    <submittedName>
        <fullName evidence="2">SemiSWEET family sugar transporter</fullName>
    </submittedName>
</protein>
<dbReference type="EMBL" id="JBHMFC010000022">
    <property type="protein sequence ID" value="MFB9056596.1"/>
    <property type="molecule type" value="Genomic_DNA"/>
</dbReference>
<feature type="transmembrane region" description="Helical" evidence="1">
    <location>
        <begin position="36"/>
        <end position="56"/>
    </location>
</feature>
<comment type="caution">
    <text evidence="2">The sequence shown here is derived from an EMBL/GenBank/DDBJ whole genome shotgun (WGS) entry which is preliminary data.</text>
</comment>